<evidence type="ECO:0000256" key="3">
    <source>
        <dbReference type="ARBA" id="ARBA00012180"/>
    </source>
</evidence>
<dbReference type="InterPro" id="IPR050092">
    <property type="entry name" value="RNase_H"/>
</dbReference>
<evidence type="ECO:0000313" key="10">
    <source>
        <dbReference type="EMBL" id="KAF5874243.1"/>
    </source>
</evidence>
<comment type="similarity">
    <text evidence="2">Belongs to the RNase H family.</text>
</comment>
<dbReference type="InterPro" id="IPR002156">
    <property type="entry name" value="RNaseH_domain"/>
</dbReference>
<dbReference type="GeneID" id="59258347"/>
<reference evidence="10 11" key="1">
    <citation type="journal article" date="2020" name="Phytopathology">
        <title>A high-quality genome resource of Botrytis fragariae, a new and rapidly spreading fungal pathogen causing strawberry gray mold in the U.S.A.</title>
        <authorList>
            <person name="Wu Y."/>
            <person name="Saski C.A."/>
            <person name="Schnabel G."/>
            <person name="Xiao S."/>
            <person name="Hu M."/>
        </authorList>
    </citation>
    <scope>NUCLEOTIDE SEQUENCE [LARGE SCALE GENOMIC DNA]</scope>
    <source>
        <strain evidence="10 11">BVB16</strain>
    </source>
</reference>
<dbReference type="InterPro" id="IPR012337">
    <property type="entry name" value="RNaseH-like_sf"/>
</dbReference>
<evidence type="ECO:0000256" key="7">
    <source>
        <dbReference type="ARBA" id="ARBA00022801"/>
    </source>
</evidence>
<dbReference type="GO" id="GO:0046872">
    <property type="term" value="F:metal ion binding"/>
    <property type="evidence" value="ECO:0007669"/>
    <property type="project" value="UniProtKB-KW"/>
</dbReference>
<evidence type="ECO:0000256" key="2">
    <source>
        <dbReference type="ARBA" id="ARBA00005300"/>
    </source>
</evidence>
<sequence>MLTIIKETRVPPLPSRTIPQTYKNPGIKMKKSQSPEHHRARAFDPCLSDGTLVTPKDVQYDKYSGMSYLEYPEADFLHLGSRVYSPRALVVAVDGACPGNGIILAEESSFGVFFGTDSPLNTYDTIPRPSGEKHTNIHSELMAMLHALELLGHHSVLRQWISEHPLLIRHSIRLDVIIITDSKFVHDCLTLWIPIWLKKGFRTAEKKTVGNKDLVLRIHHMIELLSDDLDIQIWHVRRQHNRDADELAARPYHTRPAYQSQYIVSSSLRHFRSGITHRAPRIMHLAHKMEVFLHKNCIRMHLGEVIMYMVMAGNDCGANFRILFGPEYRSDTSYIMYRKLSRAVLYLSLDEPGHCSYPDSVIWRARSTNRYKVSGKHPRPIDEYEAKKLQKWCIDNRLFSDGKRLTSLLELIYRTGLKFGLDQRM</sequence>
<evidence type="ECO:0000256" key="4">
    <source>
        <dbReference type="ARBA" id="ARBA00022722"/>
    </source>
</evidence>
<dbReference type="PANTHER" id="PTHR10642">
    <property type="entry name" value="RIBONUCLEASE H1"/>
    <property type="match status" value="1"/>
</dbReference>
<dbReference type="InterPro" id="IPR036397">
    <property type="entry name" value="RNaseH_sf"/>
</dbReference>
<keyword evidence="5" id="KW-0479">Metal-binding</keyword>
<dbReference type="SUPFAM" id="SSF53098">
    <property type="entry name" value="Ribonuclease H-like"/>
    <property type="match status" value="1"/>
</dbReference>
<dbReference type="Proteomes" id="UP000531561">
    <property type="component" value="Unassembled WGS sequence"/>
</dbReference>
<feature type="domain" description="RNase H type-1" evidence="9">
    <location>
        <begin position="85"/>
        <end position="253"/>
    </location>
</feature>
<dbReference type="EMBL" id="JABFCT010000007">
    <property type="protein sequence ID" value="KAF5874243.1"/>
    <property type="molecule type" value="Genomic_DNA"/>
</dbReference>
<evidence type="ECO:0000256" key="1">
    <source>
        <dbReference type="ARBA" id="ARBA00000077"/>
    </source>
</evidence>
<organism evidence="10 11">
    <name type="scientific">Botrytis fragariae</name>
    <dbReference type="NCBI Taxonomy" id="1964551"/>
    <lineage>
        <taxon>Eukaryota</taxon>
        <taxon>Fungi</taxon>
        <taxon>Dikarya</taxon>
        <taxon>Ascomycota</taxon>
        <taxon>Pezizomycotina</taxon>
        <taxon>Leotiomycetes</taxon>
        <taxon>Helotiales</taxon>
        <taxon>Sclerotiniaceae</taxon>
        <taxon>Botrytis</taxon>
    </lineage>
</organism>
<dbReference type="Pfam" id="PF00075">
    <property type="entry name" value="RNase_H"/>
    <property type="match status" value="1"/>
</dbReference>
<comment type="catalytic activity">
    <reaction evidence="1">
        <text>Endonucleolytic cleavage to 5'-phosphomonoester.</text>
        <dbReference type="EC" id="3.1.26.4"/>
    </reaction>
</comment>
<dbReference type="GO" id="GO:0003676">
    <property type="term" value="F:nucleic acid binding"/>
    <property type="evidence" value="ECO:0007669"/>
    <property type="project" value="InterPro"/>
</dbReference>
<dbReference type="RefSeq" id="XP_037193189.1">
    <property type="nucleotide sequence ID" value="XM_037334655.1"/>
</dbReference>
<dbReference type="Gene3D" id="3.30.420.10">
    <property type="entry name" value="Ribonuclease H-like superfamily/Ribonuclease H"/>
    <property type="match status" value="1"/>
</dbReference>
<keyword evidence="11" id="KW-1185">Reference proteome</keyword>
<dbReference type="AlphaFoldDB" id="A0A8H6AVB1"/>
<name>A0A8H6AVB1_9HELO</name>
<accession>A0A8H6AVB1</accession>
<protein>
    <recommendedName>
        <fullName evidence="3">ribonuclease H</fullName>
        <ecNumber evidence="3">3.1.26.4</ecNumber>
    </recommendedName>
</protein>
<keyword evidence="4" id="KW-0540">Nuclease</keyword>
<proteinExistence type="inferred from homology"/>
<gene>
    <name evidence="10" type="ORF">Bfra_004250</name>
</gene>
<dbReference type="PANTHER" id="PTHR10642:SF26">
    <property type="entry name" value="RIBONUCLEASE H1"/>
    <property type="match status" value="1"/>
</dbReference>
<evidence type="ECO:0000259" key="9">
    <source>
        <dbReference type="PROSITE" id="PS50879"/>
    </source>
</evidence>
<dbReference type="PROSITE" id="PS50879">
    <property type="entry name" value="RNASE_H_1"/>
    <property type="match status" value="1"/>
</dbReference>
<evidence type="ECO:0000256" key="5">
    <source>
        <dbReference type="ARBA" id="ARBA00022723"/>
    </source>
</evidence>
<feature type="region of interest" description="Disordered" evidence="8">
    <location>
        <begin position="13"/>
        <end position="39"/>
    </location>
</feature>
<keyword evidence="6" id="KW-0255">Endonuclease</keyword>
<evidence type="ECO:0000313" key="11">
    <source>
        <dbReference type="Proteomes" id="UP000531561"/>
    </source>
</evidence>
<dbReference type="OrthoDB" id="245563at2759"/>
<dbReference type="EC" id="3.1.26.4" evidence="3"/>
<dbReference type="GO" id="GO:0043137">
    <property type="term" value="P:DNA replication, removal of RNA primer"/>
    <property type="evidence" value="ECO:0007669"/>
    <property type="project" value="TreeGrafter"/>
</dbReference>
<dbReference type="GO" id="GO:0004523">
    <property type="term" value="F:RNA-DNA hybrid ribonuclease activity"/>
    <property type="evidence" value="ECO:0007669"/>
    <property type="project" value="UniProtKB-EC"/>
</dbReference>
<evidence type="ECO:0000256" key="8">
    <source>
        <dbReference type="SAM" id="MobiDB-lite"/>
    </source>
</evidence>
<keyword evidence="7" id="KW-0378">Hydrolase</keyword>
<comment type="caution">
    <text evidence="10">The sequence shown here is derived from an EMBL/GenBank/DDBJ whole genome shotgun (WGS) entry which is preliminary data.</text>
</comment>
<evidence type="ECO:0000256" key="6">
    <source>
        <dbReference type="ARBA" id="ARBA00022759"/>
    </source>
</evidence>